<name>A0A0P9YDR3_9PSED</name>
<organism evidence="2 3">
    <name type="scientific">Pseudomonas syringae pv. primulae</name>
    <dbReference type="NCBI Taxonomy" id="251707"/>
    <lineage>
        <taxon>Bacteria</taxon>
        <taxon>Pseudomonadati</taxon>
        <taxon>Pseudomonadota</taxon>
        <taxon>Gammaproteobacteria</taxon>
        <taxon>Pseudomonadales</taxon>
        <taxon>Pseudomonadaceae</taxon>
        <taxon>Pseudomonas</taxon>
    </lineage>
</organism>
<evidence type="ECO:0000313" key="3">
    <source>
        <dbReference type="Proteomes" id="UP000050562"/>
    </source>
</evidence>
<sequence length="172" mass="17884">MPNKPRHRQSGMTLIEVLVSVLILAIGLLGAAAIQLNALKYTDSAAMTSQASFIAYDMMDRIRANVDGNSASTGGQNVLATYGLNGLSAAPAANINVARDQDLFDFKTNIINFAGATGTGVINVANAPEVTITITWDDTRAASANTVANTGTAPVSPTTRTFTLTSRIGVNP</sequence>
<reference evidence="2 3" key="1">
    <citation type="submission" date="2015-09" db="EMBL/GenBank/DDBJ databases">
        <title>Genome announcement of multiple Pseudomonas syringae strains.</title>
        <authorList>
            <person name="Thakur S."/>
            <person name="Wang P.W."/>
            <person name="Gong Y."/>
            <person name="Weir B.S."/>
            <person name="Guttman D.S."/>
        </authorList>
    </citation>
    <scope>NUCLEOTIDE SEQUENCE [LARGE SCALE GENOMIC DNA]</scope>
    <source>
        <strain evidence="2 3">ICMP3956</strain>
    </source>
</reference>
<protein>
    <submittedName>
        <fullName evidence="2">Pre-pilin leader sequence</fullName>
    </submittedName>
</protein>
<dbReference type="InterPro" id="IPR012902">
    <property type="entry name" value="N_methyl_site"/>
</dbReference>
<proteinExistence type="predicted"/>
<keyword evidence="1" id="KW-1133">Transmembrane helix</keyword>
<keyword evidence="1" id="KW-0472">Membrane</keyword>
<evidence type="ECO:0000256" key="1">
    <source>
        <dbReference type="SAM" id="Phobius"/>
    </source>
</evidence>
<dbReference type="PATRIC" id="fig|251707.3.peg.5409"/>
<dbReference type="Proteomes" id="UP000050562">
    <property type="component" value="Unassembled WGS sequence"/>
</dbReference>
<dbReference type="NCBIfam" id="TIGR02532">
    <property type="entry name" value="IV_pilin_GFxxxE"/>
    <property type="match status" value="1"/>
</dbReference>
<accession>A0A0P9YDR3</accession>
<comment type="caution">
    <text evidence="2">The sequence shown here is derived from an EMBL/GenBank/DDBJ whole genome shotgun (WGS) entry which is preliminary data.</text>
</comment>
<dbReference type="EMBL" id="LJRC01000155">
    <property type="protein sequence ID" value="KPY35950.1"/>
    <property type="molecule type" value="Genomic_DNA"/>
</dbReference>
<dbReference type="AlphaFoldDB" id="A0A0P9YDR3"/>
<gene>
    <name evidence="2" type="ORF">ALO52_04125</name>
</gene>
<dbReference type="InterPro" id="IPR013362">
    <property type="entry name" value="Pilus_4_PilV"/>
</dbReference>
<evidence type="ECO:0000313" key="2">
    <source>
        <dbReference type="EMBL" id="KPY35950.1"/>
    </source>
</evidence>
<dbReference type="Pfam" id="PF07963">
    <property type="entry name" value="N_methyl"/>
    <property type="match status" value="1"/>
</dbReference>
<dbReference type="PROSITE" id="PS00409">
    <property type="entry name" value="PROKAR_NTER_METHYL"/>
    <property type="match status" value="1"/>
</dbReference>
<dbReference type="NCBIfam" id="TIGR02523">
    <property type="entry name" value="type_IV_pilV"/>
    <property type="match status" value="1"/>
</dbReference>
<dbReference type="RefSeq" id="WP_057409615.1">
    <property type="nucleotide sequence ID" value="NZ_LJRC01000155.1"/>
</dbReference>
<feature type="transmembrane region" description="Helical" evidence="1">
    <location>
        <begin position="12"/>
        <end position="34"/>
    </location>
</feature>
<keyword evidence="1" id="KW-0812">Transmembrane</keyword>